<accession>A0ABS4KFE6</accession>
<dbReference type="InterPro" id="IPR035919">
    <property type="entry name" value="EAL_sf"/>
</dbReference>
<protein>
    <submittedName>
        <fullName evidence="2">EAL domain-containing protein (Putative c-di-GMP-specific phosphodiesterase class I)</fullName>
    </submittedName>
</protein>
<feature type="domain" description="EAL" evidence="1">
    <location>
        <begin position="102"/>
        <end position="353"/>
    </location>
</feature>
<evidence type="ECO:0000313" key="3">
    <source>
        <dbReference type="Proteomes" id="UP001314903"/>
    </source>
</evidence>
<gene>
    <name evidence="2" type="ORF">J2Z35_000273</name>
</gene>
<proteinExistence type="predicted"/>
<dbReference type="SUPFAM" id="SSF141868">
    <property type="entry name" value="EAL domain-like"/>
    <property type="match status" value="1"/>
</dbReference>
<evidence type="ECO:0000259" key="1">
    <source>
        <dbReference type="PROSITE" id="PS50883"/>
    </source>
</evidence>
<dbReference type="InterPro" id="IPR001633">
    <property type="entry name" value="EAL_dom"/>
</dbReference>
<dbReference type="RefSeq" id="WP_209658602.1">
    <property type="nucleotide sequence ID" value="NZ_JAGGLI010000002.1"/>
</dbReference>
<name>A0ABS4KFE6_9FIRM</name>
<evidence type="ECO:0000313" key="2">
    <source>
        <dbReference type="EMBL" id="MBP2026484.1"/>
    </source>
</evidence>
<sequence>MNCDRCSKIPIFEDLSVCILVPTEHHIDPVKNSLLLKNINFKLVNDIFLVEEENLEKIINLFLEMNLSCIEKRDIKLMPLSEKNEIKYENLKKLKSLQYYIDFFSGKDILYVLDKSSIKTFFQPIISANTGEIYGYEALSRGIREDGSIIPPNELFSKARNMDLLFFLDRLCRETVIKNAAKQNISKKVFINFIPTSIYDPEKCLKSTDEALTKYRLDPKNIVFEVVETDYIEDYPHLNNILSYYKGKGYSTAFDDIGSGYSDINALLALNPKYMKIDMSLIKNIDKQPKKQEKVVNYIKVAKENNIIALAEGIERKEEADVLIEMGIDLLQGYYYGKPCEIPQTTVAIETKLFNK</sequence>
<dbReference type="CDD" id="cd01948">
    <property type="entry name" value="EAL"/>
    <property type="match status" value="1"/>
</dbReference>
<dbReference type="Gene3D" id="3.20.20.450">
    <property type="entry name" value="EAL domain"/>
    <property type="match status" value="1"/>
</dbReference>
<dbReference type="PANTHER" id="PTHR33121:SF70">
    <property type="entry name" value="SIGNALING PROTEIN YKOW"/>
    <property type="match status" value="1"/>
</dbReference>
<dbReference type="SMART" id="SM00052">
    <property type="entry name" value="EAL"/>
    <property type="match status" value="1"/>
</dbReference>
<dbReference type="Proteomes" id="UP001314903">
    <property type="component" value="Unassembled WGS sequence"/>
</dbReference>
<dbReference type="EMBL" id="JAGGLI010000002">
    <property type="protein sequence ID" value="MBP2026484.1"/>
    <property type="molecule type" value="Genomic_DNA"/>
</dbReference>
<dbReference type="InterPro" id="IPR050706">
    <property type="entry name" value="Cyclic-di-GMP_PDE-like"/>
</dbReference>
<organism evidence="2 3">
    <name type="scientific">Acetoanaerobium pronyense</name>
    <dbReference type="NCBI Taxonomy" id="1482736"/>
    <lineage>
        <taxon>Bacteria</taxon>
        <taxon>Bacillati</taxon>
        <taxon>Bacillota</taxon>
        <taxon>Clostridia</taxon>
        <taxon>Peptostreptococcales</taxon>
        <taxon>Filifactoraceae</taxon>
        <taxon>Acetoanaerobium</taxon>
    </lineage>
</organism>
<dbReference type="PANTHER" id="PTHR33121">
    <property type="entry name" value="CYCLIC DI-GMP PHOSPHODIESTERASE PDEF"/>
    <property type="match status" value="1"/>
</dbReference>
<dbReference type="Pfam" id="PF00563">
    <property type="entry name" value="EAL"/>
    <property type="match status" value="1"/>
</dbReference>
<dbReference type="PROSITE" id="PS50883">
    <property type="entry name" value="EAL"/>
    <property type="match status" value="1"/>
</dbReference>
<keyword evidence="3" id="KW-1185">Reference proteome</keyword>
<reference evidence="2 3" key="1">
    <citation type="submission" date="2021-03" db="EMBL/GenBank/DDBJ databases">
        <title>Genomic Encyclopedia of Type Strains, Phase IV (KMG-IV): sequencing the most valuable type-strain genomes for metagenomic binning, comparative biology and taxonomic classification.</title>
        <authorList>
            <person name="Goeker M."/>
        </authorList>
    </citation>
    <scope>NUCLEOTIDE SEQUENCE [LARGE SCALE GENOMIC DNA]</scope>
    <source>
        <strain evidence="2 3">DSM 27512</strain>
    </source>
</reference>
<comment type="caution">
    <text evidence="2">The sequence shown here is derived from an EMBL/GenBank/DDBJ whole genome shotgun (WGS) entry which is preliminary data.</text>
</comment>